<dbReference type="InterPro" id="IPR036388">
    <property type="entry name" value="WH-like_DNA-bd_sf"/>
</dbReference>
<organism evidence="5 6">
    <name type="scientific">Cladosporium halotolerans</name>
    <dbReference type="NCBI Taxonomy" id="1052096"/>
    <lineage>
        <taxon>Eukaryota</taxon>
        <taxon>Fungi</taxon>
        <taxon>Dikarya</taxon>
        <taxon>Ascomycota</taxon>
        <taxon>Pezizomycotina</taxon>
        <taxon>Dothideomycetes</taxon>
        <taxon>Dothideomycetidae</taxon>
        <taxon>Cladosporiales</taxon>
        <taxon>Cladosporiaceae</taxon>
        <taxon>Cladosporium</taxon>
    </lineage>
</organism>
<evidence type="ECO:0000256" key="2">
    <source>
        <dbReference type="ARBA" id="ARBA00022942"/>
    </source>
</evidence>
<dbReference type="PANTHER" id="PTHR10855:SF1">
    <property type="entry name" value="26S PROTEASOME NON-ATPASE REGULATORY SUBUNIT 12"/>
    <property type="match status" value="1"/>
</dbReference>
<dbReference type="Pfam" id="PF01399">
    <property type="entry name" value="PCI"/>
    <property type="match status" value="1"/>
</dbReference>
<accession>A0AB34KMV5</accession>
<evidence type="ECO:0000259" key="4">
    <source>
        <dbReference type="PROSITE" id="PS50250"/>
    </source>
</evidence>
<dbReference type="GO" id="GO:0005634">
    <property type="term" value="C:nucleus"/>
    <property type="evidence" value="ECO:0007669"/>
    <property type="project" value="UniProtKB-ARBA"/>
</dbReference>
<evidence type="ECO:0000256" key="1">
    <source>
        <dbReference type="ARBA" id="ARBA00006397"/>
    </source>
</evidence>
<sequence length="495" mass="56882">MSGEIIKADKDFTKEVDAAIPEAEKQAQNGQTQAAVEKLLALEKQTRQHSDLASTSRVIVAIVTICKNNGDWSLLNEQVQVLSKKHGQLKQAITKMVQVVMGFLDDAPSLDVKLSVIETLRTVTEGKIFVEVERARVTRILSNIKHEQGDIAAATDTLCELQVETFGSMARREKTEFILEQVSLCIEKGDWTQAGILSRKISTRYFARKPKKSAEQVEKERKEKEEKERMRSDGTIGEEEPVDDDVTDLKLRYYEQQITLAKHDDKYLDACKNYRQVLDTEAVEENPDLLKATLQRVVYFVLLAPYDNEQSDLLHRISQDSRIEDTCPTEHSLLKLFTLTELMRWPSIESNYGPPLCSTDIFDAKENQKDPKAHQRWLDLRKRVIEHNVRVIAKYYTRIHFSRLTQLLDLPHKETEKYISDLVVNKTIYARIDRPAQLVSFEKKRDADEVLNEWSGNMKSLLGLLERIDHLITKEEMMARIQPVAEKSSKNVKAN</sequence>
<dbReference type="GO" id="GO:0008541">
    <property type="term" value="C:proteasome regulatory particle, lid subcomplex"/>
    <property type="evidence" value="ECO:0007669"/>
    <property type="project" value="TreeGrafter"/>
</dbReference>
<gene>
    <name evidence="5" type="ORF">WHR41_04882</name>
</gene>
<keyword evidence="2" id="KW-0647">Proteasome</keyword>
<dbReference type="Proteomes" id="UP000803884">
    <property type="component" value="Unassembled WGS sequence"/>
</dbReference>
<evidence type="ECO:0000313" key="6">
    <source>
        <dbReference type="Proteomes" id="UP000803884"/>
    </source>
</evidence>
<dbReference type="InterPro" id="IPR054559">
    <property type="entry name" value="PSMD12-CSN4-like_N"/>
</dbReference>
<dbReference type="SUPFAM" id="SSF46785">
    <property type="entry name" value="Winged helix' DNA-binding domain"/>
    <property type="match status" value="1"/>
</dbReference>
<comment type="similarity">
    <text evidence="1">Belongs to the proteasome subunit p55 family.</text>
</comment>
<dbReference type="InterPro" id="IPR040134">
    <property type="entry name" value="PSMD12/CSN4"/>
</dbReference>
<comment type="caution">
    <text evidence="5">The sequence shown here is derived from an EMBL/GenBank/DDBJ whole genome shotgun (WGS) entry which is preliminary data.</text>
</comment>
<dbReference type="InterPro" id="IPR000717">
    <property type="entry name" value="PCI_dom"/>
</dbReference>
<proteinExistence type="inferred from homology"/>
<reference evidence="5 6" key="1">
    <citation type="journal article" date="2020" name="Microbiol. Resour. Announc.">
        <title>Draft Genome Sequence of a Cladosporium Species Isolated from the Mesophotic Ascidian Didemnum maculosum.</title>
        <authorList>
            <person name="Gioti A."/>
            <person name="Siaperas R."/>
            <person name="Nikolaivits E."/>
            <person name="Le Goff G."/>
            <person name="Ouazzani J."/>
            <person name="Kotoulas G."/>
            <person name="Topakas E."/>
        </authorList>
    </citation>
    <scope>NUCLEOTIDE SEQUENCE [LARGE SCALE GENOMIC DNA]</scope>
    <source>
        <strain evidence="5 6">TM138-S3</strain>
    </source>
</reference>
<dbReference type="PROSITE" id="PS50250">
    <property type="entry name" value="PCI"/>
    <property type="match status" value="1"/>
</dbReference>
<dbReference type="Pfam" id="PF22241">
    <property type="entry name" value="PSMD12-CSN4_N"/>
    <property type="match status" value="2"/>
</dbReference>
<dbReference type="InterPro" id="IPR040896">
    <property type="entry name" value="RPN5_C"/>
</dbReference>
<feature type="domain" description="PCI" evidence="4">
    <location>
        <begin position="269"/>
        <end position="446"/>
    </location>
</feature>
<feature type="compositionally biased region" description="Basic and acidic residues" evidence="3">
    <location>
        <begin position="212"/>
        <end position="232"/>
    </location>
</feature>
<name>A0AB34KMV5_9PEZI</name>
<dbReference type="PANTHER" id="PTHR10855">
    <property type="entry name" value="26S PROTEASOME NON-ATPASE REGULATORY SUBUNIT 12/COP9 SIGNALOSOME COMPLEX SUBUNIT 4"/>
    <property type="match status" value="1"/>
</dbReference>
<evidence type="ECO:0000313" key="5">
    <source>
        <dbReference type="EMBL" id="KAL1586080.1"/>
    </source>
</evidence>
<dbReference type="GeneID" id="96006326"/>
<dbReference type="GO" id="GO:0005737">
    <property type="term" value="C:cytoplasm"/>
    <property type="evidence" value="ECO:0007669"/>
    <property type="project" value="TreeGrafter"/>
</dbReference>
<dbReference type="Gene3D" id="1.10.10.10">
    <property type="entry name" value="Winged helix-like DNA-binding domain superfamily/Winged helix DNA-binding domain"/>
    <property type="match status" value="1"/>
</dbReference>
<dbReference type="AlphaFoldDB" id="A0AB34KMV5"/>
<feature type="region of interest" description="Disordered" evidence="3">
    <location>
        <begin position="212"/>
        <end position="241"/>
    </location>
</feature>
<dbReference type="EMBL" id="JAAQHG020000016">
    <property type="protein sequence ID" value="KAL1586080.1"/>
    <property type="molecule type" value="Genomic_DNA"/>
</dbReference>
<dbReference type="RefSeq" id="XP_069229185.1">
    <property type="nucleotide sequence ID" value="XM_069373488.1"/>
</dbReference>
<protein>
    <recommendedName>
        <fullName evidence="4">PCI domain-containing protein</fullName>
    </recommendedName>
</protein>
<dbReference type="Pfam" id="PF18098">
    <property type="entry name" value="RPN5_C"/>
    <property type="match status" value="1"/>
</dbReference>
<dbReference type="InterPro" id="IPR036390">
    <property type="entry name" value="WH_DNA-bd_sf"/>
</dbReference>
<dbReference type="SMART" id="SM00088">
    <property type="entry name" value="PINT"/>
    <property type="match status" value="1"/>
</dbReference>
<dbReference type="FunFam" id="1.10.10.10:FF:000070">
    <property type="entry name" value="26S proteasome non-ATPase regulatory subunit 12"/>
    <property type="match status" value="1"/>
</dbReference>
<keyword evidence="6" id="KW-1185">Reference proteome</keyword>
<evidence type="ECO:0000256" key="3">
    <source>
        <dbReference type="SAM" id="MobiDB-lite"/>
    </source>
</evidence>